<keyword evidence="3" id="KW-1185">Reference proteome</keyword>
<dbReference type="InterPro" id="IPR032710">
    <property type="entry name" value="NTF2-like_dom_sf"/>
</dbReference>
<dbReference type="Pfam" id="PF04280">
    <property type="entry name" value="Tim44"/>
    <property type="match status" value="1"/>
</dbReference>
<accession>A0ABQ0NYH9</accession>
<organism evidence="2 3">
    <name type="scientific">Saccharibacter floricola DSM 15669</name>
    <dbReference type="NCBI Taxonomy" id="1123227"/>
    <lineage>
        <taxon>Bacteria</taxon>
        <taxon>Pseudomonadati</taxon>
        <taxon>Pseudomonadota</taxon>
        <taxon>Alphaproteobacteria</taxon>
        <taxon>Acetobacterales</taxon>
        <taxon>Acetobacteraceae</taxon>
        <taxon>Saccharibacter</taxon>
    </lineage>
</organism>
<sequence>MAVIALILGATLYRVLGRKIGAQGDRQENYRLMAHVEKMGRRKTASNTMQPPPLPGSVQAAEEQTEYVVPQADSPLGQKLLKVATLSSKFQGKAFLEQVEEMFQKIVQAFAHTDILLLEERLTPQVFTAFQKALRQREQDGDRLHVDVKRMERLEIADITFPEEQAASCQINVLITSWQVRYAKNSHGKMVGGTESLTEFRDMWGLALIDGHWRLAETAVA</sequence>
<keyword evidence="2" id="KW-0472">Membrane</keyword>
<dbReference type="SMART" id="SM00978">
    <property type="entry name" value="Tim44"/>
    <property type="match status" value="1"/>
</dbReference>
<dbReference type="NCBIfam" id="NF033779">
    <property type="entry name" value="Tim44_TimA_adap"/>
    <property type="match status" value="1"/>
</dbReference>
<dbReference type="EMBL" id="BAQD01000010">
    <property type="protein sequence ID" value="GBQ06257.1"/>
    <property type="molecule type" value="Genomic_DNA"/>
</dbReference>
<dbReference type="Proteomes" id="UP001062901">
    <property type="component" value="Unassembled WGS sequence"/>
</dbReference>
<dbReference type="SUPFAM" id="SSF54427">
    <property type="entry name" value="NTF2-like"/>
    <property type="match status" value="1"/>
</dbReference>
<evidence type="ECO:0000313" key="3">
    <source>
        <dbReference type="Proteomes" id="UP001062901"/>
    </source>
</evidence>
<evidence type="ECO:0000259" key="1">
    <source>
        <dbReference type="SMART" id="SM00978"/>
    </source>
</evidence>
<proteinExistence type="predicted"/>
<dbReference type="InterPro" id="IPR007379">
    <property type="entry name" value="Tim44-like_dom"/>
</dbReference>
<comment type="caution">
    <text evidence="2">The sequence shown here is derived from an EMBL/GenBank/DDBJ whole genome shotgun (WGS) entry which is preliminary data.</text>
</comment>
<name>A0ABQ0NYH9_9PROT</name>
<gene>
    <name evidence="2" type="ORF">AA15669_0853</name>
</gene>
<reference evidence="2" key="1">
    <citation type="submission" date="2013-04" db="EMBL/GenBank/DDBJ databases">
        <title>The genome sequencing project of 58 acetic acid bacteria.</title>
        <authorList>
            <person name="Okamoto-Kainuma A."/>
            <person name="Ishikawa M."/>
            <person name="Umino S."/>
            <person name="Koizumi Y."/>
            <person name="Shiwa Y."/>
            <person name="Yoshikawa H."/>
            <person name="Matsutani M."/>
            <person name="Matsushita K."/>
        </authorList>
    </citation>
    <scope>NUCLEOTIDE SEQUENCE</scope>
    <source>
        <strain evidence="2">DSM 15669</strain>
    </source>
</reference>
<feature type="domain" description="Tim44-like" evidence="1">
    <location>
        <begin position="76"/>
        <end position="220"/>
    </location>
</feature>
<dbReference type="Gene3D" id="3.10.450.240">
    <property type="match status" value="1"/>
</dbReference>
<evidence type="ECO:0000313" key="2">
    <source>
        <dbReference type="EMBL" id="GBQ06257.1"/>
    </source>
</evidence>
<protein>
    <submittedName>
        <fullName evidence="2">Translocase transmembrane protein</fullName>
    </submittedName>
</protein>
<keyword evidence="2" id="KW-0812">Transmembrane</keyword>